<gene>
    <name evidence="5" type="ORF">QR46_3282</name>
</gene>
<name>A0A132NRK2_GIAIN</name>
<dbReference type="GO" id="GO:0000176">
    <property type="term" value="C:nuclear exosome (RNase complex)"/>
    <property type="evidence" value="ECO:0007669"/>
    <property type="project" value="TreeGrafter"/>
</dbReference>
<dbReference type="PANTHER" id="PTHR11953:SF1">
    <property type="entry name" value="EXOSOME COMPLEX COMPONENT RRP46"/>
    <property type="match status" value="1"/>
</dbReference>
<dbReference type="VEuPathDB" id="GiardiaDB:QR46_3282"/>
<dbReference type="GO" id="GO:0000177">
    <property type="term" value="C:cytoplasmic exosome (RNase complex)"/>
    <property type="evidence" value="ECO:0007669"/>
    <property type="project" value="TreeGrafter"/>
</dbReference>
<evidence type="ECO:0000256" key="2">
    <source>
        <dbReference type="ARBA" id="ARBA00022552"/>
    </source>
</evidence>
<evidence type="ECO:0000256" key="4">
    <source>
        <dbReference type="ARBA" id="ARBA00023242"/>
    </source>
</evidence>
<keyword evidence="2" id="KW-0698">rRNA processing</keyword>
<keyword evidence="3" id="KW-0271">Exosome</keyword>
<dbReference type="OrthoDB" id="27298at2759"/>
<organism evidence="5 6">
    <name type="scientific">Giardia duodenalis assemblage B</name>
    <dbReference type="NCBI Taxonomy" id="1394984"/>
    <lineage>
        <taxon>Eukaryota</taxon>
        <taxon>Metamonada</taxon>
        <taxon>Diplomonadida</taxon>
        <taxon>Hexamitidae</taxon>
        <taxon>Giardiinae</taxon>
        <taxon>Giardia</taxon>
    </lineage>
</organism>
<dbReference type="Proteomes" id="UP000070089">
    <property type="component" value="Unassembled WGS sequence"/>
</dbReference>
<protein>
    <submittedName>
        <fullName evidence="5">Eukaryotic exosome/ 3'-5' exoribonuclease subunit MTR3</fullName>
    </submittedName>
</protein>
<dbReference type="Gene3D" id="3.30.230.70">
    <property type="entry name" value="GHMP Kinase, N-terminal domain"/>
    <property type="match status" value="1"/>
</dbReference>
<dbReference type="PANTHER" id="PTHR11953">
    <property type="entry name" value="EXOSOME COMPLEX COMPONENT"/>
    <property type="match status" value="1"/>
</dbReference>
<reference evidence="5 6" key="1">
    <citation type="journal article" date="2015" name="Mol. Biochem. Parasitol.">
        <title>Identification of polymorphic genes for use in assemblage B genotyping assays through comparative genomics of multiple assemblage B Giardia duodenalis isolates.</title>
        <authorList>
            <person name="Wielinga C."/>
            <person name="Thompson R.C."/>
            <person name="Monis P."/>
            <person name="Ryan U."/>
        </authorList>
    </citation>
    <scope>NUCLEOTIDE SEQUENCE [LARGE SCALE GENOMIC DNA]</scope>
    <source>
        <strain evidence="5 6">BAH15c1</strain>
    </source>
</reference>
<evidence type="ECO:0000256" key="1">
    <source>
        <dbReference type="ARBA" id="ARBA00004123"/>
    </source>
</evidence>
<comment type="subcellular location">
    <subcellularLocation>
        <location evidence="1">Nucleus</location>
    </subcellularLocation>
</comment>
<evidence type="ECO:0000313" key="5">
    <source>
        <dbReference type="EMBL" id="KWX12725.1"/>
    </source>
</evidence>
<evidence type="ECO:0000256" key="3">
    <source>
        <dbReference type="ARBA" id="ARBA00022835"/>
    </source>
</evidence>
<sequence>MLTPKLPRISKSAIFLSDFADHFCMMGGIELPRRDWRESEDEVRLPTLSFHISDEYLGSASVQASEISIIALVSRPLLNTFQEDGRMGQLLVVIPFQYTSATPFLSPLQKMLESMVLLEALPATRVVLRILPLSTNGSELAWLHLAGMLALIDSGIPLRYLSTMVGVGLSCDKQESSHQIVLDPCSEETDAILYVEAAIDSVSAECKEDHATSILMNHQRSSIPKGIIRTIVNGPLDISHLDLCMCKAMGALELLNNCILQAIA</sequence>
<dbReference type="InterPro" id="IPR050080">
    <property type="entry name" value="RNase_PH"/>
</dbReference>
<proteinExistence type="predicted"/>
<dbReference type="AlphaFoldDB" id="A0A132NRK2"/>
<dbReference type="GO" id="GO:0071051">
    <property type="term" value="P:poly(A)-dependent snoRNA 3'-end processing"/>
    <property type="evidence" value="ECO:0007669"/>
    <property type="project" value="TreeGrafter"/>
</dbReference>
<dbReference type="GO" id="GO:0071028">
    <property type="term" value="P:nuclear mRNA surveillance"/>
    <property type="evidence" value="ECO:0007669"/>
    <property type="project" value="TreeGrafter"/>
</dbReference>
<dbReference type="GO" id="GO:0003723">
    <property type="term" value="F:RNA binding"/>
    <property type="evidence" value="ECO:0007669"/>
    <property type="project" value="TreeGrafter"/>
</dbReference>
<dbReference type="InterPro" id="IPR020568">
    <property type="entry name" value="Ribosomal_Su5_D2-typ_SF"/>
</dbReference>
<keyword evidence="4" id="KW-0539">Nucleus</keyword>
<comment type="caution">
    <text evidence="5">The sequence shown here is derived from an EMBL/GenBank/DDBJ whole genome shotgun (WGS) entry which is preliminary data.</text>
</comment>
<evidence type="ECO:0000313" key="6">
    <source>
        <dbReference type="Proteomes" id="UP000070089"/>
    </source>
</evidence>
<dbReference type="EMBL" id="JXTI01000102">
    <property type="protein sequence ID" value="KWX12725.1"/>
    <property type="molecule type" value="Genomic_DNA"/>
</dbReference>
<dbReference type="SUPFAM" id="SSF54211">
    <property type="entry name" value="Ribosomal protein S5 domain 2-like"/>
    <property type="match status" value="1"/>
</dbReference>
<dbReference type="GO" id="GO:0005730">
    <property type="term" value="C:nucleolus"/>
    <property type="evidence" value="ECO:0007669"/>
    <property type="project" value="TreeGrafter"/>
</dbReference>
<dbReference type="GO" id="GO:0034475">
    <property type="term" value="P:U4 snRNA 3'-end processing"/>
    <property type="evidence" value="ECO:0007669"/>
    <property type="project" value="TreeGrafter"/>
</dbReference>
<dbReference type="GO" id="GO:0016075">
    <property type="term" value="P:rRNA catabolic process"/>
    <property type="evidence" value="ECO:0007669"/>
    <property type="project" value="TreeGrafter"/>
</dbReference>
<accession>A0A132NRK2</accession>
<dbReference type="InterPro" id="IPR027408">
    <property type="entry name" value="PNPase/RNase_PH_dom_sf"/>
</dbReference>
<dbReference type="GO" id="GO:0006364">
    <property type="term" value="P:rRNA processing"/>
    <property type="evidence" value="ECO:0007669"/>
    <property type="project" value="UniProtKB-KW"/>
</dbReference>